<dbReference type="InterPro" id="IPR002068">
    <property type="entry name" value="A-crystallin/Hsp20_dom"/>
</dbReference>
<gene>
    <name evidence="2" type="ORF">H0235_014127</name>
</gene>
<dbReference type="GO" id="GO:0051082">
    <property type="term" value="F:unfolded protein binding"/>
    <property type="evidence" value="ECO:0007669"/>
    <property type="project" value="TreeGrafter"/>
</dbReference>
<dbReference type="PANTHER" id="PTHR45640:SF34">
    <property type="entry name" value="PROTEIN LETHAL(2)ESSENTIAL FOR LIFE"/>
    <property type="match status" value="1"/>
</dbReference>
<dbReference type="GO" id="GO:0005634">
    <property type="term" value="C:nucleus"/>
    <property type="evidence" value="ECO:0007669"/>
    <property type="project" value="TreeGrafter"/>
</dbReference>
<dbReference type="CDD" id="cd06526">
    <property type="entry name" value="metazoan_ACD"/>
    <property type="match status" value="1"/>
</dbReference>
<keyword evidence="3" id="KW-1185">Reference proteome</keyword>
<dbReference type="GO" id="GO:0005737">
    <property type="term" value="C:cytoplasm"/>
    <property type="evidence" value="ECO:0007669"/>
    <property type="project" value="TreeGrafter"/>
</dbReference>
<dbReference type="PANTHER" id="PTHR45640">
    <property type="entry name" value="HEAT SHOCK PROTEIN HSP-12.2-RELATED"/>
    <property type="match status" value="1"/>
</dbReference>
<evidence type="ECO:0000259" key="1">
    <source>
        <dbReference type="Pfam" id="PF00011"/>
    </source>
</evidence>
<evidence type="ECO:0000313" key="3">
    <source>
        <dbReference type="Proteomes" id="UP000600918"/>
    </source>
</evidence>
<dbReference type="Proteomes" id="UP000600918">
    <property type="component" value="Unassembled WGS sequence"/>
</dbReference>
<evidence type="ECO:0000313" key="2">
    <source>
        <dbReference type="EMBL" id="KAF7409275.1"/>
    </source>
</evidence>
<dbReference type="EMBL" id="JACSDY010000014">
    <property type="protein sequence ID" value="KAF7409275.1"/>
    <property type="molecule type" value="Genomic_DNA"/>
</dbReference>
<reference evidence="2" key="1">
    <citation type="journal article" date="2020" name="G3 (Bethesda)">
        <title>High-Quality Assemblies for Three Invasive Social Wasps from the &lt;i&gt;Vespula&lt;/i&gt; Genus.</title>
        <authorList>
            <person name="Harrop T.W.R."/>
            <person name="Guhlin J."/>
            <person name="McLaughlin G.M."/>
            <person name="Permina E."/>
            <person name="Stockwell P."/>
            <person name="Gilligan J."/>
            <person name="Le Lec M.F."/>
            <person name="Gruber M.A.M."/>
            <person name="Quinn O."/>
            <person name="Lovegrove M."/>
            <person name="Duncan E.J."/>
            <person name="Remnant E.J."/>
            <person name="Van Eeckhoven J."/>
            <person name="Graham B."/>
            <person name="Knapp R.A."/>
            <person name="Langford K.W."/>
            <person name="Kronenberg Z."/>
            <person name="Press M.O."/>
            <person name="Eacker S.M."/>
            <person name="Wilson-Rankin E.E."/>
            <person name="Purcell J."/>
            <person name="Lester P.J."/>
            <person name="Dearden P.K."/>
        </authorList>
    </citation>
    <scope>NUCLEOTIDE SEQUENCE</scope>
    <source>
        <strain evidence="2">Volc-1</strain>
    </source>
</reference>
<feature type="domain" description="SHSP" evidence="1">
    <location>
        <begin position="78"/>
        <end position="118"/>
    </location>
</feature>
<dbReference type="AlphaFoldDB" id="A0A834NGH9"/>
<name>A0A834NGH9_VESPE</name>
<dbReference type="InterPro" id="IPR008978">
    <property type="entry name" value="HSP20-like_chaperone"/>
</dbReference>
<proteinExistence type="predicted"/>
<dbReference type="Pfam" id="PF00011">
    <property type="entry name" value="HSP20"/>
    <property type="match status" value="1"/>
</dbReference>
<comment type="caution">
    <text evidence="2">The sequence shown here is derived from an EMBL/GenBank/DDBJ whole genome shotgun (WGS) entry which is preliminary data.</text>
</comment>
<dbReference type="InterPro" id="IPR001436">
    <property type="entry name" value="Alpha-crystallin/sHSP_animal"/>
</dbReference>
<dbReference type="Gene3D" id="2.60.40.790">
    <property type="match status" value="1"/>
</dbReference>
<accession>A0A834NGH9</accession>
<protein>
    <recommendedName>
        <fullName evidence="1">SHSP domain-containing protein</fullName>
    </recommendedName>
</protein>
<dbReference type="GO" id="GO:0042026">
    <property type="term" value="P:protein refolding"/>
    <property type="evidence" value="ECO:0007669"/>
    <property type="project" value="TreeGrafter"/>
</dbReference>
<dbReference type="GO" id="GO:0009408">
    <property type="term" value="P:response to heat"/>
    <property type="evidence" value="ECO:0007669"/>
    <property type="project" value="TreeGrafter"/>
</dbReference>
<organism evidence="2 3">
    <name type="scientific">Vespula pensylvanica</name>
    <name type="common">Western yellow jacket</name>
    <name type="synonym">Wasp</name>
    <dbReference type="NCBI Taxonomy" id="30213"/>
    <lineage>
        <taxon>Eukaryota</taxon>
        <taxon>Metazoa</taxon>
        <taxon>Ecdysozoa</taxon>
        <taxon>Arthropoda</taxon>
        <taxon>Hexapoda</taxon>
        <taxon>Insecta</taxon>
        <taxon>Pterygota</taxon>
        <taxon>Neoptera</taxon>
        <taxon>Endopterygota</taxon>
        <taxon>Hymenoptera</taxon>
        <taxon>Apocrita</taxon>
        <taxon>Aculeata</taxon>
        <taxon>Vespoidea</taxon>
        <taxon>Vespidae</taxon>
        <taxon>Vespinae</taxon>
        <taxon>Vespula</taxon>
    </lineage>
</organism>
<sequence>MSVFNIVFRLMKNLDRLYYTFEQHFALSINPENLPSFWIPYDTDTDLLVYGRCQYLLYHHYLYNINVTCKIFGTSTVETDKNKFQVTLDVLQFVPDKVTVKVIGKNVMIKGKHKEKQEMSLSQDNFLGTKDILKLVEDSGFVAKVKLTTLKEIERHLIKLDQEYIEIVISIIDFLLCSIFVQALKAVHHLWFYNDFHQQ</sequence>